<dbReference type="EC" id="2.7.13.3" evidence="2"/>
<dbReference type="PANTHER" id="PTHR45339:SF1">
    <property type="entry name" value="HYBRID SIGNAL TRANSDUCTION HISTIDINE KINASE J"/>
    <property type="match status" value="1"/>
</dbReference>
<dbReference type="Pfam" id="PF00072">
    <property type="entry name" value="Response_reg"/>
    <property type="match status" value="2"/>
</dbReference>
<evidence type="ECO:0000259" key="13">
    <source>
        <dbReference type="PROSITE" id="PS50110"/>
    </source>
</evidence>
<evidence type="ECO:0000256" key="3">
    <source>
        <dbReference type="ARBA" id="ARBA00022553"/>
    </source>
</evidence>
<keyword evidence="7" id="KW-0067">ATP-binding</keyword>
<dbReference type="GO" id="GO:0005524">
    <property type="term" value="F:ATP binding"/>
    <property type="evidence" value="ECO:0007669"/>
    <property type="project" value="UniProtKB-KW"/>
</dbReference>
<evidence type="ECO:0000256" key="2">
    <source>
        <dbReference type="ARBA" id="ARBA00012438"/>
    </source>
</evidence>
<dbReference type="SMART" id="SM00448">
    <property type="entry name" value="REC"/>
    <property type="match status" value="2"/>
</dbReference>
<reference evidence="14 15" key="1">
    <citation type="journal article" date="2018" name="Genome Announc.">
        <title>Draft Genome Sequence of "Candidatus Phycosocius bacilliformis," an Alphaproteobacterial Ectosymbiont of the Hydrocarbon-Producing Green Alga Botryococcus braunii.</title>
        <authorList>
            <person name="Tanabe Y."/>
            <person name="Yamaguchi H."/>
            <person name="Watanabe M.M."/>
        </authorList>
    </citation>
    <scope>NUCLEOTIDE SEQUENCE [LARGE SCALE GENOMIC DNA]</scope>
    <source>
        <strain evidence="14 15">BOTRYCO-2</strain>
    </source>
</reference>
<dbReference type="PRINTS" id="PR00344">
    <property type="entry name" value="BCTRLSENSOR"/>
</dbReference>
<dbReference type="Gene3D" id="3.30.565.10">
    <property type="entry name" value="Histidine kinase-like ATPase, C-terminal domain"/>
    <property type="match status" value="1"/>
</dbReference>
<sequence>MTEPAESLVLAAKSDLARVLVVDDDPILREFAIGHLSADAVEVLVAADGLIALEMMAKHDFDVALVDLDMPNLNGFELMEAMGKDPRLSAIPVVVITGRDDIEAIDLAYAAGATSFVVKPINWRLITYQLAYVLRNSRSEAAIRQARAAAEAASKAKSVFLANMSHEIRTPLNGVIGLAGALSRTDLTAEQSEMVGLIRQSGQTLERFLTDILDVSKIEAGKLTLQVDTFDLHDAIEAAVHLMQTAAAEKSLRFGLTFGPHARGLFKGDVVRIRQIISNLASNAVKFTPQGEVAVAIDVVEPDYEGDAATLQIKVTDTGIGFDTEARTRLFNRFEQADGSITRQFGGTGLGLSICKALADMMGGSIAVVSAPNQGSTFLVKLPLHRAMPLEAFDALKAGARAAEVKPEPKSGAQKLLRVLLAEDHPTNQRVVAMILEPLGVDLTVVENGVRALEAFQANCFDIVLMDMQMPEMDGLKATQAIRAYELTQNVPRTPIAMLSANAMREHVDQALAAGCDVHISKPITPESLARGIEAALARAQQAADHNPIWSDERLALASF</sequence>
<evidence type="ECO:0000313" key="15">
    <source>
        <dbReference type="Proteomes" id="UP000245086"/>
    </source>
</evidence>
<keyword evidence="8" id="KW-0902">Two-component regulatory system</keyword>
<evidence type="ECO:0000256" key="8">
    <source>
        <dbReference type="ARBA" id="ARBA00023012"/>
    </source>
</evidence>
<dbReference type="PANTHER" id="PTHR45339">
    <property type="entry name" value="HYBRID SIGNAL TRANSDUCTION HISTIDINE KINASE J"/>
    <property type="match status" value="1"/>
</dbReference>
<keyword evidence="6 14" id="KW-0418">Kinase</keyword>
<dbReference type="EMBL" id="BFBR01000001">
    <property type="protein sequence ID" value="GBF56722.1"/>
    <property type="molecule type" value="Genomic_DNA"/>
</dbReference>
<dbReference type="RefSeq" id="WP_108983577.1">
    <property type="nucleotide sequence ID" value="NZ_BFBR01000001.1"/>
</dbReference>
<dbReference type="InterPro" id="IPR036097">
    <property type="entry name" value="HisK_dim/P_sf"/>
</dbReference>
<dbReference type="SUPFAM" id="SSF52172">
    <property type="entry name" value="CheY-like"/>
    <property type="match status" value="2"/>
</dbReference>
<keyword evidence="5" id="KW-0547">Nucleotide-binding</keyword>
<dbReference type="PROSITE" id="PS50110">
    <property type="entry name" value="RESPONSE_REGULATORY"/>
    <property type="match status" value="2"/>
</dbReference>
<gene>
    <name evidence="14" type="primary">luxQ_3</name>
    <name evidence="14" type="ORF">PbB2_00379</name>
</gene>
<evidence type="ECO:0000256" key="5">
    <source>
        <dbReference type="ARBA" id="ARBA00022741"/>
    </source>
</evidence>
<evidence type="ECO:0000256" key="1">
    <source>
        <dbReference type="ARBA" id="ARBA00000085"/>
    </source>
</evidence>
<dbReference type="SMART" id="SM00387">
    <property type="entry name" value="HATPase_c"/>
    <property type="match status" value="1"/>
</dbReference>
<dbReference type="Pfam" id="PF02518">
    <property type="entry name" value="HATPase_c"/>
    <property type="match status" value="1"/>
</dbReference>
<dbReference type="PROSITE" id="PS50109">
    <property type="entry name" value="HIS_KIN"/>
    <property type="match status" value="1"/>
</dbReference>
<dbReference type="Pfam" id="PF00512">
    <property type="entry name" value="HisKA"/>
    <property type="match status" value="1"/>
</dbReference>
<keyword evidence="4 14" id="KW-0808">Transferase</keyword>
<evidence type="ECO:0000256" key="4">
    <source>
        <dbReference type="ARBA" id="ARBA00022679"/>
    </source>
</evidence>
<dbReference type="CDD" id="cd17546">
    <property type="entry name" value="REC_hyHK_CKI1_RcsC-like"/>
    <property type="match status" value="1"/>
</dbReference>
<accession>A0A2P2E6N6</accession>
<evidence type="ECO:0000256" key="7">
    <source>
        <dbReference type="ARBA" id="ARBA00022840"/>
    </source>
</evidence>
<dbReference type="Gene3D" id="3.40.50.2300">
    <property type="match status" value="2"/>
</dbReference>
<proteinExistence type="predicted"/>
<evidence type="ECO:0000313" key="14">
    <source>
        <dbReference type="EMBL" id="GBF56722.1"/>
    </source>
</evidence>
<organism evidence="14 15">
    <name type="scientific">Candidatus Phycosocius bacilliformis</name>
    <dbReference type="NCBI Taxonomy" id="1445552"/>
    <lineage>
        <taxon>Bacteria</taxon>
        <taxon>Pseudomonadati</taxon>
        <taxon>Pseudomonadota</taxon>
        <taxon>Alphaproteobacteria</taxon>
        <taxon>Caulobacterales</taxon>
        <taxon>Caulobacterales incertae sedis</taxon>
        <taxon>Candidatus Phycosocius</taxon>
    </lineage>
</organism>
<comment type="caution">
    <text evidence="14">The sequence shown here is derived from an EMBL/GenBank/DDBJ whole genome shotgun (WGS) entry which is preliminary data.</text>
</comment>
<feature type="modified residue" description="4-aspartylphosphate" evidence="11">
    <location>
        <position position="467"/>
    </location>
</feature>
<evidence type="ECO:0000256" key="11">
    <source>
        <dbReference type="PROSITE-ProRule" id="PRU00169"/>
    </source>
</evidence>
<feature type="domain" description="Response regulatory" evidence="13">
    <location>
        <begin position="18"/>
        <end position="134"/>
    </location>
</feature>
<evidence type="ECO:0000256" key="10">
    <source>
        <dbReference type="ARBA" id="ARBA00068150"/>
    </source>
</evidence>
<name>A0A2P2E6N6_9PROT</name>
<dbReference type="InterPro" id="IPR003594">
    <property type="entry name" value="HATPase_dom"/>
</dbReference>
<feature type="domain" description="Response regulatory" evidence="13">
    <location>
        <begin position="418"/>
        <end position="537"/>
    </location>
</feature>
<dbReference type="SUPFAM" id="SSF55874">
    <property type="entry name" value="ATPase domain of HSP90 chaperone/DNA topoisomerase II/histidine kinase"/>
    <property type="match status" value="1"/>
</dbReference>
<feature type="modified residue" description="4-aspartylphosphate" evidence="11">
    <location>
        <position position="67"/>
    </location>
</feature>
<dbReference type="AlphaFoldDB" id="A0A2P2E6N6"/>
<keyword evidence="3 11" id="KW-0597">Phosphoprotein</keyword>
<dbReference type="InterPro" id="IPR011006">
    <property type="entry name" value="CheY-like_superfamily"/>
</dbReference>
<dbReference type="InterPro" id="IPR005467">
    <property type="entry name" value="His_kinase_dom"/>
</dbReference>
<dbReference type="FunFam" id="3.30.565.10:FF:000010">
    <property type="entry name" value="Sensor histidine kinase RcsC"/>
    <property type="match status" value="1"/>
</dbReference>
<dbReference type="OrthoDB" id="7333841at2"/>
<comment type="subunit">
    <text evidence="9">At low DSF concentrations, interacts with RpfF.</text>
</comment>
<dbReference type="FunFam" id="1.10.287.130:FF:000002">
    <property type="entry name" value="Two-component osmosensing histidine kinase"/>
    <property type="match status" value="1"/>
</dbReference>
<dbReference type="Gene3D" id="1.10.287.130">
    <property type="match status" value="1"/>
</dbReference>
<evidence type="ECO:0000259" key="12">
    <source>
        <dbReference type="PROSITE" id="PS50109"/>
    </source>
</evidence>
<dbReference type="GO" id="GO:0000155">
    <property type="term" value="F:phosphorelay sensor kinase activity"/>
    <property type="evidence" value="ECO:0007669"/>
    <property type="project" value="InterPro"/>
</dbReference>
<keyword evidence="15" id="KW-1185">Reference proteome</keyword>
<dbReference type="InterPro" id="IPR001789">
    <property type="entry name" value="Sig_transdc_resp-reg_receiver"/>
</dbReference>
<dbReference type="SMART" id="SM00388">
    <property type="entry name" value="HisKA"/>
    <property type="match status" value="1"/>
</dbReference>
<protein>
    <recommendedName>
        <fullName evidence="10">Sensory/regulatory protein RpfC</fullName>
        <ecNumber evidence="2">2.7.13.3</ecNumber>
    </recommendedName>
</protein>
<dbReference type="InterPro" id="IPR004358">
    <property type="entry name" value="Sig_transdc_His_kin-like_C"/>
</dbReference>
<dbReference type="InterPro" id="IPR003661">
    <property type="entry name" value="HisK_dim/P_dom"/>
</dbReference>
<dbReference type="InterPro" id="IPR036890">
    <property type="entry name" value="HATPase_C_sf"/>
</dbReference>
<dbReference type="CDD" id="cd00082">
    <property type="entry name" value="HisKA"/>
    <property type="match status" value="1"/>
</dbReference>
<evidence type="ECO:0000256" key="6">
    <source>
        <dbReference type="ARBA" id="ARBA00022777"/>
    </source>
</evidence>
<dbReference type="SUPFAM" id="SSF47384">
    <property type="entry name" value="Homodimeric domain of signal transducing histidine kinase"/>
    <property type="match status" value="1"/>
</dbReference>
<evidence type="ECO:0000256" key="9">
    <source>
        <dbReference type="ARBA" id="ARBA00064003"/>
    </source>
</evidence>
<comment type="catalytic activity">
    <reaction evidence="1">
        <text>ATP + protein L-histidine = ADP + protein N-phospho-L-histidine.</text>
        <dbReference type="EC" id="2.7.13.3"/>
    </reaction>
</comment>
<dbReference type="CDD" id="cd00156">
    <property type="entry name" value="REC"/>
    <property type="match status" value="1"/>
</dbReference>
<feature type="domain" description="Histidine kinase" evidence="12">
    <location>
        <begin position="163"/>
        <end position="386"/>
    </location>
</feature>
<dbReference type="CDD" id="cd16922">
    <property type="entry name" value="HATPase_EvgS-ArcB-TorS-like"/>
    <property type="match status" value="1"/>
</dbReference>
<dbReference type="Proteomes" id="UP000245086">
    <property type="component" value="Unassembled WGS sequence"/>
</dbReference>